<evidence type="ECO:0000256" key="1">
    <source>
        <dbReference type="ARBA" id="ARBA00001913"/>
    </source>
</evidence>
<evidence type="ECO:0000256" key="2">
    <source>
        <dbReference type="ARBA" id="ARBA00008779"/>
    </source>
</evidence>
<protein>
    <recommendedName>
        <fullName evidence="8">Sulfatase N-terminal domain-containing protein</fullName>
    </recommendedName>
</protein>
<evidence type="ECO:0000256" key="3">
    <source>
        <dbReference type="ARBA" id="ARBA00022723"/>
    </source>
</evidence>
<gene>
    <name evidence="7" type="ORF">S01H4_35590</name>
</gene>
<dbReference type="PANTHER" id="PTHR42693">
    <property type="entry name" value="ARYLSULFATASE FAMILY MEMBER"/>
    <property type="match status" value="1"/>
</dbReference>
<sequence length="162" mass="18714">MRTPAMVRWPGKIPAGKVSDEIVADLDWYPTIANLIGEQKRIPKDRPIDGIDQKEFLLGKQEKSNREYVVTYVGDKVAAVKWRNMKVHFFAYEGTHSVLQQYTFPQVFDIKEDIKESYELWGNEGYVHAWVMGPVMKVLTDVQGSIEKYPNIEPGEDFKGYK</sequence>
<evidence type="ECO:0008006" key="8">
    <source>
        <dbReference type="Google" id="ProtNLM"/>
    </source>
</evidence>
<comment type="similarity">
    <text evidence="2">Belongs to the sulfatase family.</text>
</comment>
<reference evidence="7" key="1">
    <citation type="journal article" date="2014" name="Front. Microbiol.">
        <title>High frequency of phylogenetically diverse reductive dehalogenase-homologous genes in deep subseafloor sedimentary metagenomes.</title>
        <authorList>
            <person name="Kawai M."/>
            <person name="Futagami T."/>
            <person name="Toyoda A."/>
            <person name="Takaki Y."/>
            <person name="Nishi S."/>
            <person name="Hori S."/>
            <person name="Arai W."/>
            <person name="Tsubouchi T."/>
            <person name="Morono Y."/>
            <person name="Uchiyama I."/>
            <person name="Ito T."/>
            <person name="Fujiyama A."/>
            <person name="Inagaki F."/>
            <person name="Takami H."/>
        </authorList>
    </citation>
    <scope>NUCLEOTIDE SEQUENCE</scope>
    <source>
        <strain evidence="7">Expedition CK06-06</strain>
    </source>
</reference>
<dbReference type="InterPro" id="IPR017850">
    <property type="entry name" value="Alkaline_phosphatase_core_sf"/>
</dbReference>
<keyword evidence="3" id="KW-0479">Metal-binding</keyword>
<proteinExistence type="inferred from homology"/>
<evidence type="ECO:0000256" key="4">
    <source>
        <dbReference type="ARBA" id="ARBA00022729"/>
    </source>
</evidence>
<evidence type="ECO:0000256" key="6">
    <source>
        <dbReference type="ARBA" id="ARBA00022837"/>
    </source>
</evidence>
<dbReference type="GO" id="GO:0004065">
    <property type="term" value="F:arylsulfatase activity"/>
    <property type="evidence" value="ECO:0007669"/>
    <property type="project" value="TreeGrafter"/>
</dbReference>
<keyword evidence="6" id="KW-0106">Calcium</keyword>
<organism evidence="7">
    <name type="scientific">marine sediment metagenome</name>
    <dbReference type="NCBI Taxonomy" id="412755"/>
    <lineage>
        <taxon>unclassified sequences</taxon>
        <taxon>metagenomes</taxon>
        <taxon>ecological metagenomes</taxon>
    </lineage>
</organism>
<keyword evidence="4" id="KW-0732">Signal</keyword>
<dbReference type="Pfam" id="PF14707">
    <property type="entry name" value="Sulfatase_C"/>
    <property type="match status" value="1"/>
</dbReference>
<keyword evidence="5" id="KW-0378">Hydrolase</keyword>
<dbReference type="GO" id="GO:0046872">
    <property type="term" value="F:metal ion binding"/>
    <property type="evidence" value="ECO:0007669"/>
    <property type="project" value="UniProtKB-KW"/>
</dbReference>
<name>X1AD65_9ZZZZ</name>
<dbReference type="AlphaFoldDB" id="X1AD65"/>
<dbReference type="Gene3D" id="3.30.1120.10">
    <property type="match status" value="1"/>
</dbReference>
<dbReference type="PANTHER" id="PTHR42693:SF42">
    <property type="entry name" value="ARYLSULFATASE G"/>
    <property type="match status" value="1"/>
</dbReference>
<evidence type="ECO:0000313" key="7">
    <source>
        <dbReference type="EMBL" id="GAG79894.1"/>
    </source>
</evidence>
<comment type="cofactor">
    <cofactor evidence="1">
        <name>Ca(2+)</name>
        <dbReference type="ChEBI" id="CHEBI:29108"/>
    </cofactor>
</comment>
<dbReference type="InterPro" id="IPR050738">
    <property type="entry name" value="Sulfatase"/>
</dbReference>
<dbReference type="EMBL" id="BART01018941">
    <property type="protein sequence ID" value="GAG79894.1"/>
    <property type="molecule type" value="Genomic_DNA"/>
</dbReference>
<evidence type="ECO:0000256" key="5">
    <source>
        <dbReference type="ARBA" id="ARBA00022801"/>
    </source>
</evidence>
<accession>X1AD65</accession>
<dbReference type="Gene3D" id="3.40.720.10">
    <property type="entry name" value="Alkaline Phosphatase, subunit A"/>
    <property type="match status" value="1"/>
</dbReference>
<comment type="caution">
    <text evidence="7">The sequence shown here is derived from an EMBL/GenBank/DDBJ whole genome shotgun (WGS) entry which is preliminary data.</text>
</comment>
<dbReference type="SUPFAM" id="SSF53649">
    <property type="entry name" value="Alkaline phosphatase-like"/>
    <property type="match status" value="1"/>
</dbReference>